<dbReference type="Proteomes" id="UP000078541">
    <property type="component" value="Unassembled WGS sequence"/>
</dbReference>
<evidence type="ECO:0000313" key="1">
    <source>
        <dbReference type="EMBL" id="KYN32865.1"/>
    </source>
</evidence>
<keyword evidence="2" id="KW-1185">Reference proteome</keyword>
<feature type="non-terminal residue" evidence="1">
    <location>
        <position position="1"/>
    </location>
</feature>
<protein>
    <recommendedName>
        <fullName evidence="3">HAT C-terminal dimerisation domain-containing protein</fullName>
    </recommendedName>
</protein>
<reference evidence="1 2" key="1">
    <citation type="submission" date="2016-03" db="EMBL/GenBank/DDBJ databases">
        <title>Trachymyrmex septentrionalis WGS genome.</title>
        <authorList>
            <person name="Nygaard S."/>
            <person name="Hu H."/>
            <person name="Boomsma J."/>
            <person name="Zhang G."/>
        </authorList>
    </citation>
    <scope>NUCLEOTIDE SEQUENCE [LARGE SCALE GENOMIC DNA]</scope>
    <source>
        <strain evidence="1">Tsep2-gDNA-1</strain>
        <tissue evidence="1">Whole body</tissue>
    </source>
</reference>
<organism evidence="1 2">
    <name type="scientific">Trachymyrmex septentrionalis</name>
    <dbReference type="NCBI Taxonomy" id="34720"/>
    <lineage>
        <taxon>Eukaryota</taxon>
        <taxon>Metazoa</taxon>
        <taxon>Ecdysozoa</taxon>
        <taxon>Arthropoda</taxon>
        <taxon>Hexapoda</taxon>
        <taxon>Insecta</taxon>
        <taxon>Pterygota</taxon>
        <taxon>Neoptera</taxon>
        <taxon>Endopterygota</taxon>
        <taxon>Hymenoptera</taxon>
        <taxon>Apocrita</taxon>
        <taxon>Aculeata</taxon>
        <taxon>Formicoidea</taxon>
        <taxon>Formicidae</taxon>
        <taxon>Myrmicinae</taxon>
        <taxon>Trachymyrmex</taxon>
    </lineage>
</organism>
<accession>A0A195EX58</accession>
<proteinExistence type="predicted"/>
<evidence type="ECO:0000313" key="2">
    <source>
        <dbReference type="Proteomes" id="UP000078541"/>
    </source>
</evidence>
<dbReference type="AlphaFoldDB" id="A0A195EX58"/>
<evidence type="ECO:0008006" key="3">
    <source>
        <dbReference type="Google" id="ProtNLM"/>
    </source>
</evidence>
<dbReference type="EMBL" id="KQ981928">
    <property type="protein sequence ID" value="KYN32865.1"/>
    <property type="molecule type" value="Genomic_DNA"/>
</dbReference>
<dbReference type="STRING" id="34720.A0A195EX58"/>
<name>A0A195EX58_9HYME</name>
<sequence length="68" mass="7669">SCTAERSFSALKRLKITYLRSTMLPILLNNTAVLHIHSGVIQNLNLEVIMDEFISRNKIRSSTFACST</sequence>
<gene>
    <name evidence="1" type="ORF">ALC56_12818</name>
</gene>